<dbReference type="VEuPathDB" id="FungiDB:SAPIO_CDS4419"/>
<dbReference type="EMBL" id="JOWA01000092">
    <property type="protein sequence ID" value="KEZ43518.1"/>
    <property type="molecule type" value="Genomic_DNA"/>
</dbReference>
<name>A0A084G856_PSEDA</name>
<gene>
    <name evidence="3" type="ORF">SAPIO_CDS4419</name>
</gene>
<sequence length="227" mass="25483">MTLNRRRRELLDENLAVSSGSYWNRLVGALLAGLQELAASWIANDRRRRGSYFTRRIAKTAFYASIFGMSIFQATTWAVSKIFSLFAPSLGMEIAQLVRATVRVTVAHYIKLSWISTIACAILARIFLPPGWWPMCFGFGGFLVRVVSDARTKKLRINARRKKRLRELSPEYVENRGTEKLAESVAGSSRRPAHGEGELFGTGEERPDVVRLSGKEKGEENRPSDSG</sequence>
<feature type="transmembrane region" description="Helical" evidence="2">
    <location>
        <begin position="57"/>
        <end position="76"/>
    </location>
</feature>
<keyword evidence="2" id="KW-1133">Transmembrane helix</keyword>
<evidence type="ECO:0000256" key="1">
    <source>
        <dbReference type="SAM" id="MobiDB-lite"/>
    </source>
</evidence>
<accession>A0A084G856</accession>
<dbReference type="AlphaFoldDB" id="A0A084G856"/>
<dbReference type="GeneID" id="27723491"/>
<keyword evidence="2" id="KW-0812">Transmembrane</keyword>
<protein>
    <submittedName>
        <fullName evidence="3">Uncharacterized protein</fullName>
    </submittedName>
</protein>
<dbReference type="RefSeq" id="XP_016643317.1">
    <property type="nucleotide sequence ID" value="XM_016786972.1"/>
</dbReference>
<keyword evidence="4" id="KW-1185">Reference proteome</keyword>
<keyword evidence="2" id="KW-0472">Membrane</keyword>
<feature type="compositionally biased region" description="Basic and acidic residues" evidence="1">
    <location>
        <begin position="193"/>
        <end position="227"/>
    </location>
</feature>
<dbReference type="KEGG" id="sapo:SAPIO_CDS4419"/>
<proteinExistence type="predicted"/>
<feature type="region of interest" description="Disordered" evidence="1">
    <location>
        <begin position="179"/>
        <end position="227"/>
    </location>
</feature>
<feature type="transmembrane region" description="Helical" evidence="2">
    <location>
        <begin position="132"/>
        <end position="148"/>
    </location>
</feature>
<evidence type="ECO:0000313" key="3">
    <source>
        <dbReference type="EMBL" id="KEZ43518.1"/>
    </source>
</evidence>
<comment type="caution">
    <text evidence="3">The sequence shown here is derived from an EMBL/GenBank/DDBJ whole genome shotgun (WGS) entry which is preliminary data.</text>
</comment>
<dbReference type="Proteomes" id="UP000028545">
    <property type="component" value="Unassembled WGS sequence"/>
</dbReference>
<dbReference type="HOGENOM" id="CLU_1220293_0_0_1"/>
<reference evidence="3 4" key="1">
    <citation type="journal article" date="2014" name="Genome Announc.">
        <title>Draft genome sequence of the pathogenic fungus Scedosporium apiospermum.</title>
        <authorList>
            <person name="Vandeputte P."/>
            <person name="Ghamrawi S."/>
            <person name="Rechenmann M."/>
            <person name="Iltis A."/>
            <person name="Giraud S."/>
            <person name="Fleury M."/>
            <person name="Thornton C."/>
            <person name="Delhaes L."/>
            <person name="Meyer W."/>
            <person name="Papon N."/>
            <person name="Bouchara J.P."/>
        </authorList>
    </citation>
    <scope>NUCLEOTIDE SEQUENCE [LARGE SCALE GENOMIC DNA]</scope>
    <source>
        <strain evidence="3 4">IHEM 14462</strain>
    </source>
</reference>
<organism evidence="3 4">
    <name type="scientific">Pseudallescheria apiosperma</name>
    <name type="common">Scedosporium apiospermum</name>
    <dbReference type="NCBI Taxonomy" id="563466"/>
    <lineage>
        <taxon>Eukaryota</taxon>
        <taxon>Fungi</taxon>
        <taxon>Dikarya</taxon>
        <taxon>Ascomycota</taxon>
        <taxon>Pezizomycotina</taxon>
        <taxon>Sordariomycetes</taxon>
        <taxon>Hypocreomycetidae</taxon>
        <taxon>Microascales</taxon>
        <taxon>Microascaceae</taxon>
        <taxon>Scedosporium</taxon>
    </lineage>
</organism>
<evidence type="ECO:0000256" key="2">
    <source>
        <dbReference type="SAM" id="Phobius"/>
    </source>
</evidence>
<evidence type="ECO:0000313" key="4">
    <source>
        <dbReference type="Proteomes" id="UP000028545"/>
    </source>
</evidence>